<dbReference type="CDD" id="cd07487">
    <property type="entry name" value="Peptidases_S8_1"/>
    <property type="match status" value="1"/>
</dbReference>
<dbReference type="InterPro" id="IPR036852">
    <property type="entry name" value="Peptidase_S8/S53_dom_sf"/>
</dbReference>
<dbReference type="SUPFAM" id="SSF52743">
    <property type="entry name" value="Subtilisin-like"/>
    <property type="match status" value="1"/>
</dbReference>
<name>A0A7W9GQA0_9ACTN</name>
<dbReference type="PANTHER" id="PTHR43806:SF65">
    <property type="entry name" value="SERINE PROTEASE APRX"/>
    <property type="match status" value="1"/>
</dbReference>
<dbReference type="PROSITE" id="PS51892">
    <property type="entry name" value="SUBTILASE"/>
    <property type="match status" value="1"/>
</dbReference>
<gene>
    <name evidence="13" type="ORF">HD601_002346</name>
</gene>
<dbReference type="PANTHER" id="PTHR43806">
    <property type="entry name" value="PEPTIDASE S8"/>
    <property type="match status" value="1"/>
</dbReference>
<comment type="caution">
    <text evidence="13">The sequence shown here is derived from an EMBL/GenBank/DDBJ whole genome shotgun (WGS) entry which is preliminary data.</text>
</comment>
<dbReference type="PROSITE" id="PS00138">
    <property type="entry name" value="SUBTILASE_SER"/>
    <property type="match status" value="1"/>
</dbReference>
<sequence length="1272" mass="132582">MSRSRSRRRRVSWSAAALAVALTTTLTTGAAPATSATTAEPQADAVPTTAPATAENATRVTLVTGDVVHVTTTGGKTSVAVDATDGGAVEAYELDGDTYVVPTRVAPQVRAGTVDDQLFNVTRLIESGYADDAATELPVIVTYDGAAARSATTVATRAEALPASDATLPLPSIDGAAVDVDKDAADDFWSAIWADPAVDAVWLDGTVAATLDVSVPMIGAPEAWDAGFDGTGTTVAVLDTGIDAEHPDVAGRISEQQDFTGGGTPVDRHGHGTHVAATVAGSGAGSDGARRGVAPGADLMIGKVLDDGGSGQDSWVIAGMEWAARNGADVVSMSLGGYPSDGTDPLSQAVNELTAETGALFVIAGGNYGPGDYSLTNPGSADTALTVGNVTKTDELAASSGRGPRVGDHAIKPDITAPGTNIVAARAAGTAMGTPVDDLYTSASGTSMATPHVAGAAAIVRQQHPDWAPEQVKAALVSTAIPRDGLTVYQQGGGRLDVATAVAQGVFAGPAPLNFGYLPYPQTELEPIVRTATFSNATSAPVELQLTASATVGGAAGTPAPAGMITLGASSVTVPANGTAAVDVTLDPSLGAAGLYSGFVTGTGPGGVSVSLPLGLNKEPEVYELTVTVLDRTGVPNRGATVQIGNVDDSATHLSFPNLDARGQATVRVPPGTYSALSIMTEIDDDRYTYTFAGDPQIEVAPGGASVVLDGRTAVPITADVGRPAEGVSAKLEFWRFPVTGESMHYRYLLGEPFTDMYATPTEQVTKGGFHLVSALSLAAPDIVVEGAGLPAFEPEYFVYAPELPEGRYRWDVVDAGEATPAELAAVDLEGKIALVEATGGLWSEQITAVAEAGAELALLYSRSGYPFAGVVERGLPIPAAALDIGEAEALLARNGSAVTVHSTPDSPYLYDLRFDSDGGVGTDLSQVVGPDDLATVSSTYHSDAPERSVADVNASFAPWQDWSFDSFRYFRAPVERTEYVTASPGMLWLKQVAGYETADVILSRMMRDRLRYLSAGDEVEDTWFGGPFVPSPRREVLDQDRMGIPCPACRDADELFLWIEDFADSGDGHYGAWDTRWENSATRLYRDDELVVSRRTGRGVLPAVAADSEYRLEIDAWSDAPWSWGTRSTTAWTFRSAAPSSGMGALPDWYRCTDGGHRNCAFVPLLFASYDVALDSLNHAPSGRTFQFDLTVGGQVGAPPPSLRRVRVEVSFDDGDSWRPAVVRPSGPAGSGTYAVTVKHPKDAEHVSLRIDAEGDGTRLEQEVIRAYPLD</sequence>
<keyword evidence="2 7" id="KW-0645">Protease</keyword>
<feature type="active site" description="Charge relay system" evidence="6 7">
    <location>
        <position position="271"/>
    </location>
</feature>
<comment type="similarity">
    <text evidence="1 7 8">Belongs to the peptidase S8 family.</text>
</comment>
<evidence type="ECO:0000313" key="13">
    <source>
        <dbReference type="EMBL" id="MBB5787771.1"/>
    </source>
</evidence>
<protein>
    <submittedName>
        <fullName evidence="13">Subtilisin family serine protease</fullName>
    </submittedName>
</protein>
<feature type="active site" description="Charge relay system" evidence="6 7">
    <location>
        <position position="447"/>
    </location>
</feature>
<dbReference type="InterPro" id="IPR050131">
    <property type="entry name" value="Peptidase_S8_subtilisin-like"/>
</dbReference>
<evidence type="ECO:0000313" key="14">
    <source>
        <dbReference type="Proteomes" id="UP000542813"/>
    </source>
</evidence>
<evidence type="ECO:0000256" key="8">
    <source>
        <dbReference type="RuleBase" id="RU003355"/>
    </source>
</evidence>
<reference evidence="13 14" key="1">
    <citation type="submission" date="2020-08" db="EMBL/GenBank/DDBJ databases">
        <title>Sequencing the genomes of 1000 actinobacteria strains.</title>
        <authorList>
            <person name="Klenk H.-P."/>
        </authorList>
    </citation>
    <scope>NUCLEOTIDE SEQUENCE [LARGE SCALE GENOMIC DNA]</scope>
    <source>
        <strain evidence="13 14">DSM 102122</strain>
    </source>
</reference>
<accession>A0A7W9GQA0</accession>
<organism evidence="13 14">
    <name type="scientific">Jiangella mangrovi</name>
    <dbReference type="NCBI Taxonomy" id="1524084"/>
    <lineage>
        <taxon>Bacteria</taxon>
        <taxon>Bacillati</taxon>
        <taxon>Actinomycetota</taxon>
        <taxon>Actinomycetes</taxon>
        <taxon>Jiangellales</taxon>
        <taxon>Jiangellaceae</taxon>
        <taxon>Jiangella</taxon>
    </lineage>
</organism>
<feature type="region of interest" description="Disordered" evidence="9">
    <location>
        <begin position="29"/>
        <end position="52"/>
    </location>
</feature>
<evidence type="ECO:0000256" key="3">
    <source>
        <dbReference type="ARBA" id="ARBA00022729"/>
    </source>
</evidence>
<feature type="chain" id="PRO_5038819517" evidence="10">
    <location>
        <begin position="31"/>
        <end position="1272"/>
    </location>
</feature>
<dbReference type="Pfam" id="PF06280">
    <property type="entry name" value="fn3_5"/>
    <property type="match status" value="1"/>
</dbReference>
<dbReference type="InterPro" id="IPR015500">
    <property type="entry name" value="Peptidase_S8_subtilisin-rel"/>
</dbReference>
<keyword evidence="4 7" id="KW-0378">Hydrolase</keyword>
<keyword evidence="3 10" id="KW-0732">Signal</keyword>
<feature type="active site" description="Charge relay system" evidence="6 7">
    <location>
        <position position="239"/>
    </location>
</feature>
<dbReference type="PROSITE" id="PS00136">
    <property type="entry name" value="SUBTILASE_ASP"/>
    <property type="match status" value="1"/>
</dbReference>
<dbReference type="Gene3D" id="3.50.30.30">
    <property type="match status" value="1"/>
</dbReference>
<keyword evidence="14" id="KW-1185">Reference proteome</keyword>
<evidence type="ECO:0000256" key="5">
    <source>
        <dbReference type="ARBA" id="ARBA00022825"/>
    </source>
</evidence>
<keyword evidence="5 7" id="KW-0720">Serine protease</keyword>
<dbReference type="Gene3D" id="3.40.50.200">
    <property type="entry name" value="Peptidase S8/S53 domain"/>
    <property type="match status" value="1"/>
</dbReference>
<evidence type="ECO:0000256" key="10">
    <source>
        <dbReference type="SAM" id="SignalP"/>
    </source>
</evidence>
<dbReference type="Pfam" id="PF00082">
    <property type="entry name" value="Peptidase_S8"/>
    <property type="match status" value="1"/>
</dbReference>
<evidence type="ECO:0000256" key="1">
    <source>
        <dbReference type="ARBA" id="ARBA00011073"/>
    </source>
</evidence>
<evidence type="ECO:0000256" key="4">
    <source>
        <dbReference type="ARBA" id="ARBA00022801"/>
    </source>
</evidence>
<dbReference type="InterPro" id="IPR023827">
    <property type="entry name" value="Peptidase_S8_Asp-AS"/>
</dbReference>
<dbReference type="SUPFAM" id="SSF52025">
    <property type="entry name" value="PA domain"/>
    <property type="match status" value="1"/>
</dbReference>
<dbReference type="AlphaFoldDB" id="A0A7W9GQA0"/>
<evidence type="ECO:0000259" key="12">
    <source>
        <dbReference type="Pfam" id="PF06280"/>
    </source>
</evidence>
<feature type="domain" description="Peptidase S8/S53" evidence="11">
    <location>
        <begin position="230"/>
        <end position="483"/>
    </location>
</feature>
<dbReference type="InterPro" id="IPR010435">
    <property type="entry name" value="C5a/SBT2-like_Fn3"/>
</dbReference>
<dbReference type="InterPro" id="IPR006311">
    <property type="entry name" value="TAT_signal"/>
</dbReference>
<dbReference type="EMBL" id="JACHMM010000001">
    <property type="protein sequence ID" value="MBB5787771.1"/>
    <property type="molecule type" value="Genomic_DNA"/>
</dbReference>
<dbReference type="InterPro" id="IPR000209">
    <property type="entry name" value="Peptidase_S8/S53_dom"/>
</dbReference>
<dbReference type="InterPro" id="IPR046450">
    <property type="entry name" value="PA_dom_sf"/>
</dbReference>
<dbReference type="GO" id="GO:0004252">
    <property type="term" value="F:serine-type endopeptidase activity"/>
    <property type="evidence" value="ECO:0007669"/>
    <property type="project" value="UniProtKB-UniRule"/>
</dbReference>
<dbReference type="Proteomes" id="UP000542813">
    <property type="component" value="Unassembled WGS sequence"/>
</dbReference>
<dbReference type="PROSITE" id="PS51318">
    <property type="entry name" value="TAT"/>
    <property type="match status" value="1"/>
</dbReference>
<proteinExistence type="inferred from homology"/>
<dbReference type="PRINTS" id="PR00723">
    <property type="entry name" value="SUBTILISIN"/>
</dbReference>
<dbReference type="InterPro" id="IPR023828">
    <property type="entry name" value="Peptidase_S8_Ser-AS"/>
</dbReference>
<evidence type="ECO:0000259" key="11">
    <source>
        <dbReference type="Pfam" id="PF00082"/>
    </source>
</evidence>
<dbReference type="RefSeq" id="WP_184822052.1">
    <property type="nucleotide sequence ID" value="NZ_JACHMM010000001.1"/>
</dbReference>
<dbReference type="GO" id="GO:0006508">
    <property type="term" value="P:proteolysis"/>
    <property type="evidence" value="ECO:0007669"/>
    <property type="project" value="UniProtKB-KW"/>
</dbReference>
<evidence type="ECO:0000256" key="7">
    <source>
        <dbReference type="PROSITE-ProRule" id="PRU01240"/>
    </source>
</evidence>
<feature type="signal peptide" evidence="10">
    <location>
        <begin position="1"/>
        <end position="30"/>
    </location>
</feature>
<evidence type="ECO:0000256" key="2">
    <source>
        <dbReference type="ARBA" id="ARBA00022670"/>
    </source>
</evidence>
<evidence type="ECO:0000256" key="6">
    <source>
        <dbReference type="PIRSR" id="PIRSR615500-1"/>
    </source>
</evidence>
<dbReference type="GO" id="GO:0016020">
    <property type="term" value="C:membrane"/>
    <property type="evidence" value="ECO:0007669"/>
    <property type="project" value="InterPro"/>
</dbReference>
<evidence type="ECO:0000256" key="9">
    <source>
        <dbReference type="SAM" id="MobiDB-lite"/>
    </source>
</evidence>
<feature type="domain" description="C5a peptidase/Subtilisin-like protease SBT2-like Fn3-like" evidence="12">
    <location>
        <begin position="557"/>
        <end position="613"/>
    </location>
</feature>